<sequence length="788" mass="89987">MKTVKPMRLIKLILFIGLVSWFAVFLLTGDQEDMEITGPQTPIDIEPDQEAGVDSEDGQAPPIEEPEQVELDEEELEELLEEQEGLALVLDTKQDAINGHPFFIENENYELYLKEENLSIILREKESGALMYSTVDEPIGSNETWQNFTQSGIVMEYLVGTNIVVYRADMYSENPDKMVTRTADGFEADIYYPELEIGFKVSVTLTDLGITVDVPQDQIVEENDRYRMASLYVYPFLGHTLLGDRDGYMFIPDGSGALIHLDDKDGKYSQPYSAMIYGENAGIDDPFVLSLFNNMDPFNDPEQIIAPVFGMVHTDNQLGYLGIIEEGQFSARLEAYPNGAILPYNWITPKFIYRQVYNQPTSQDTGTMVVRQRNRNDFDIRVHYQFVANERATYLGLAERYRDYLLANNLIESKEDEFKLRVDLLGAEVEQGLLFKSNVPMTTYSQAYDILTDLKGRGASNIMSVYKGWQDKGLHGGLPIRSFDPEATLDDGTSLTTLLTELADESIDLFLYHDGLRINMEELGTSRHRVMKKFNKRTYNEEVFGKVYREFNYLHPQATINVMTDVLIDYQNEEIDNVLISGISNTLFSYSEGNRELDRLSTKNHYRSIIEQYSESLNLLLEQPFAYLWDQTEAIIDLPSRSSNYVFVDEDIPFIALTLKGVMPMYGEYVNFQANQAAFFLQMIEQGLHPSFLITHESPAELINTNASYIYSSQYERYQEMIPSYYEELEQVHAAVVGAVIVDYQRSGSITKVSYENGVDIYVNYSDVEGSLDGVMIEGLSYKVVNDW</sequence>
<evidence type="ECO:0000313" key="3">
    <source>
        <dbReference type="Proteomes" id="UP000199300"/>
    </source>
</evidence>
<dbReference type="RefSeq" id="WP_091496617.1">
    <property type="nucleotide sequence ID" value="NZ_FODJ01000004.1"/>
</dbReference>
<proteinExistence type="predicted"/>
<evidence type="ECO:0000313" key="2">
    <source>
        <dbReference type="EMBL" id="SEO16876.1"/>
    </source>
</evidence>
<dbReference type="EMBL" id="FODJ01000004">
    <property type="protein sequence ID" value="SEO16876.1"/>
    <property type="molecule type" value="Genomic_DNA"/>
</dbReference>
<dbReference type="InterPro" id="IPR043751">
    <property type="entry name" value="DUF5696"/>
</dbReference>
<reference evidence="2 3" key="1">
    <citation type="submission" date="2016-10" db="EMBL/GenBank/DDBJ databases">
        <authorList>
            <person name="de Groot N.N."/>
        </authorList>
    </citation>
    <scope>NUCLEOTIDE SEQUENCE [LARGE SCALE GENOMIC DNA]</scope>
    <source>
        <strain evidence="2 3">CGMCC 1.10434</strain>
    </source>
</reference>
<gene>
    <name evidence="2" type="ORF">SAMN04488134_104158</name>
</gene>
<feature type="compositionally biased region" description="Acidic residues" evidence="1">
    <location>
        <begin position="45"/>
        <end position="57"/>
    </location>
</feature>
<protein>
    <submittedName>
        <fullName evidence="2">Uncharacterized protein</fullName>
    </submittedName>
</protein>
<accession>A0A1H8MIB1</accession>
<keyword evidence="3" id="KW-1185">Reference proteome</keyword>
<organism evidence="2 3">
    <name type="scientific">Amphibacillus marinus</name>
    <dbReference type="NCBI Taxonomy" id="872970"/>
    <lineage>
        <taxon>Bacteria</taxon>
        <taxon>Bacillati</taxon>
        <taxon>Bacillota</taxon>
        <taxon>Bacilli</taxon>
        <taxon>Bacillales</taxon>
        <taxon>Bacillaceae</taxon>
        <taxon>Amphibacillus</taxon>
    </lineage>
</organism>
<dbReference type="Proteomes" id="UP000199300">
    <property type="component" value="Unassembled WGS sequence"/>
</dbReference>
<dbReference type="AlphaFoldDB" id="A0A1H8MIB1"/>
<evidence type="ECO:0000256" key="1">
    <source>
        <dbReference type="SAM" id="MobiDB-lite"/>
    </source>
</evidence>
<dbReference type="STRING" id="872970.SAMN04488134_104158"/>
<dbReference type="Pfam" id="PF18952">
    <property type="entry name" value="DUF5696"/>
    <property type="match status" value="1"/>
</dbReference>
<name>A0A1H8MIB1_9BACI</name>
<feature type="region of interest" description="Disordered" evidence="1">
    <location>
        <begin position="36"/>
        <end position="68"/>
    </location>
</feature>